<dbReference type="InterPro" id="IPR004854">
    <property type="entry name" value="Ufd1-like"/>
</dbReference>
<reference evidence="6" key="1">
    <citation type="submission" date="2013-12" db="EMBL/GenBank/DDBJ databases">
        <authorList>
            <person name="Omoto C.K."/>
            <person name="Sibley D."/>
            <person name="Venepally P."/>
            <person name="Hadjithomas M."/>
            <person name="Karamycheva S."/>
            <person name="Brunk B."/>
            <person name="Roos D."/>
            <person name="Caler E."/>
            <person name="Lorenzi H."/>
        </authorList>
    </citation>
    <scope>NUCLEOTIDE SEQUENCE</scope>
</reference>
<dbReference type="OrthoDB" id="422728at2759"/>
<dbReference type="PANTHER" id="PTHR12555:SF13">
    <property type="entry name" value="UBIQUITIN RECOGNITION FACTOR IN ER-ASSOCIATED DEGRADATION PROTEIN 1"/>
    <property type="match status" value="1"/>
</dbReference>
<evidence type="ECO:0000259" key="5">
    <source>
        <dbReference type="Pfam" id="PF24842"/>
    </source>
</evidence>
<dbReference type="Gene3D" id="3.10.330.10">
    <property type="match status" value="1"/>
</dbReference>
<dbReference type="PANTHER" id="PTHR12555">
    <property type="entry name" value="UBIQUITIN FUSION DEGRADATON PROTEIN 1"/>
    <property type="match status" value="1"/>
</dbReference>
<keyword evidence="2" id="KW-0833">Ubl conjugation pathway</keyword>
<evidence type="ECO:0000313" key="7">
    <source>
        <dbReference type="Proteomes" id="UP000019763"/>
    </source>
</evidence>
<dbReference type="AlphaFoldDB" id="A0A023B1K5"/>
<evidence type="ECO:0000256" key="2">
    <source>
        <dbReference type="ARBA" id="ARBA00022786"/>
    </source>
</evidence>
<feature type="compositionally biased region" description="Basic and acidic residues" evidence="3">
    <location>
        <begin position="222"/>
        <end position="231"/>
    </location>
</feature>
<dbReference type="Pfam" id="PF03152">
    <property type="entry name" value="UFD1_N1"/>
    <property type="match status" value="1"/>
</dbReference>
<evidence type="ECO:0000259" key="4">
    <source>
        <dbReference type="Pfam" id="PF03152"/>
    </source>
</evidence>
<dbReference type="EMBL" id="AFNH02000984">
    <property type="protein sequence ID" value="EZG47331.1"/>
    <property type="molecule type" value="Genomic_DNA"/>
</dbReference>
<dbReference type="OMA" id="YKEHSEQ"/>
<gene>
    <name evidence="6" type="ORF">GNI_131890</name>
</gene>
<keyword evidence="7" id="KW-1185">Reference proteome</keyword>
<dbReference type="GeneID" id="22914615"/>
<dbReference type="eggNOG" id="KOG1816">
    <property type="taxonomic scope" value="Eukaryota"/>
</dbReference>
<feature type="region of interest" description="Disordered" evidence="3">
    <location>
        <begin position="13"/>
        <end position="42"/>
    </location>
</feature>
<dbReference type="VEuPathDB" id="CryptoDB:GNI_131890"/>
<dbReference type="Pfam" id="PF24842">
    <property type="entry name" value="UFD1_N2"/>
    <property type="match status" value="1"/>
</dbReference>
<dbReference type="GO" id="GO:0031593">
    <property type="term" value="F:polyubiquitin modification-dependent protein binding"/>
    <property type="evidence" value="ECO:0007669"/>
    <property type="project" value="TreeGrafter"/>
</dbReference>
<dbReference type="Gene3D" id="2.40.40.50">
    <property type="entry name" value="Ubiquitin fusion degradation protein UFD1, N-terminal domain"/>
    <property type="match status" value="1"/>
</dbReference>
<dbReference type="GO" id="GO:0034098">
    <property type="term" value="C:VCP-NPL4-UFD1 AAA ATPase complex"/>
    <property type="evidence" value="ECO:0007669"/>
    <property type="project" value="TreeGrafter"/>
</dbReference>
<dbReference type="GO" id="GO:0036503">
    <property type="term" value="P:ERAD pathway"/>
    <property type="evidence" value="ECO:0007669"/>
    <property type="project" value="TreeGrafter"/>
</dbReference>
<dbReference type="InterPro" id="IPR055418">
    <property type="entry name" value="UFD1_N2"/>
</dbReference>
<feature type="compositionally biased region" description="Gly residues" evidence="3">
    <location>
        <begin position="13"/>
        <end position="37"/>
    </location>
</feature>
<proteinExistence type="inferred from homology"/>
<feature type="compositionally biased region" description="Acidic residues" evidence="3">
    <location>
        <begin position="238"/>
        <end position="249"/>
    </location>
</feature>
<accession>A0A023B1K5</accession>
<dbReference type="InterPro" id="IPR055417">
    <property type="entry name" value="UFD1_N1"/>
</dbReference>
<evidence type="ECO:0000313" key="6">
    <source>
        <dbReference type="EMBL" id="EZG47331.1"/>
    </source>
</evidence>
<name>A0A023B1K5_GRENI</name>
<feature type="region of interest" description="Disordered" evidence="3">
    <location>
        <begin position="222"/>
        <end position="278"/>
    </location>
</feature>
<comment type="caution">
    <text evidence="6">The sequence shown here is derived from an EMBL/GenBank/DDBJ whole genome shotgun (WGS) entry which is preliminary data.</text>
</comment>
<feature type="domain" description="Ubiquitin fusion degradation protein UFD1 N-terminal subdomain 1" evidence="4">
    <location>
        <begin position="52"/>
        <end position="147"/>
    </location>
</feature>
<protein>
    <submittedName>
        <fullName evidence="6">Ubiquitin fusion degradation protein 1</fullName>
    </submittedName>
</protein>
<dbReference type="InterPro" id="IPR042299">
    <property type="entry name" value="Ufd1-like_Nn"/>
</dbReference>
<dbReference type="RefSeq" id="XP_011132193.1">
    <property type="nucleotide sequence ID" value="XM_011133891.1"/>
</dbReference>
<evidence type="ECO:0000256" key="1">
    <source>
        <dbReference type="ARBA" id="ARBA00006043"/>
    </source>
</evidence>
<evidence type="ECO:0000256" key="3">
    <source>
        <dbReference type="SAM" id="MobiDB-lite"/>
    </source>
</evidence>
<comment type="similarity">
    <text evidence="1">Belongs to the UFD1 family.</text>
</comment>
<feature type="domain" description="Ubiquitin fusion degradation protein UFD1 N-terminal subdomain 2" evidence="5">
    <location>
        <begin position="148"/>
        <end position="223"/>
    </location>
</feature>
<dbReference type="GO" id="GO:0006511">
    <property type="term" value="P:ubiquitin-dependent protein catabolic process"/>
    <property type="evidence" value="ECO:0007669"/>
    <property type="project" value="InterPro"/>
</dbReference>
<dbReference type="Proteomes" id="UP000019763">
    <property type="component" value="Unassembled WGS sequence"/>
</dbReference>
<organism evidence="6 7">
    <name type="scientific">Gregarina niphandrodes</name>
    <name type="common">Septate eugregarine</name>
    <dbReference type="NCBI Taxonomy" id="110365"/>
    <lineage>
        <taxon>Eukaryota</taxon>
        <taxon>Sar</taxon>
        <taxon>Alveolata</taxon>
        <taxon>Apicomplexa</taxon>
        <taxon>Conoidasida</taxon>
        <taxon>Gregarinasina</taxon>
        <taxon>Eugregarinorida</taxon>
        <taxon>Gregarinidae</taxon>
        <taxon>Gregarina</taxon>
    </lineage>
</organism>
<sequence length="278" mass="30352">MLSQSFLSGNGPFGGGGGPFGGGGGPFGGGGGPFGGNGPPPPFSGNAGGVLFQRYYEAYSSVRCARRDLDVGNKILLPSSALSALATQEVVWPMLFELSNTDKNKNTHCGVLEFSAEENNCYLPPWMMRNLQLDDGDLLRVTNVSLPKGNFVKIQPVTSDFLNLTNHRAVLENSLSHYACVSIGDRIQIRHDDVDYAVDILDTKPAPAISVIETDIEVDFEAPKDYVEPKPKPQTPPQEEEAEEDEEDEFHPFKGGGWRVDGQAVEQHNVRHQHHPRH</sequence>